<protein>
    <submittedName>
        <fullName evidence="1">Uncharacterized protein</fullName>
    </submittedName>
</protein>
<sequence length="107" mass="12501">MIIHFLCYQLIKLVTGSELIMYQNYTFSFHTYQNISLMGKSVILYRNYTYSRRGVSGKHQYCSRKSTMRCNAKVTLNDDGSIRAAHEIHNHPPPQLMKLKSGHYIKI</sequence>
<evidence type="ECO:0000313" key="2">
    <source>
        <dbReference type="Proteomes" id="UP000824533"/>
    </source>
</evidence>
<reference evidence="1 2" key="1">
    <citation type="journal article" date="2021" name="Front. Genet.">
        <title>Chromosome-Level Genome Assembly Reveals Significant Gene Expansion in the Toll and IMD Signaling Pathways of Dendrolimus kikuchii.</title>
        <authorList>
            <person name="Zhou J."/>
            <person name="Wu P."/>
            <person name="Xiong Z."/>
            <person name="Liu N."/>
            <person name="Zhao N."/>
            <person name="Ji M."/>
            <person name="Qiu Y."/>
            <person name="Yang B."/>
        </authorList>
    </citation>
    <scope>NUCLEOTIDE SEQUENCE [LARGE SCALE GENOMIC DNA]</scope>
    <source>
        <strain evidence="1">Ann1</strain>
    </source>
</reference>
<evidence type="ECO:0000313" key="1">
    <source>
        <dbReference type="EMBL" id="KAJ0177667.1"/>
    </source>
</evidence>
<gene>
    <name evidence="1" type="ORF">K1T71_006540</name>
</gene>
<dbReference type="EMBL" id="CM034397">
    <property type="protein sequence ID" value="KAJ0177667.1"/>
    <property type="molecule type" value="Genomic_DNA"/>
</dbReference>
<keyword evidence="2" id="KW-1185">Reference proteome</keyword>
<comment type="caution">
    <text evidence="1">The sequence shown here is derived from an EMBL/GenBank/DDBJ whole genome shotgun (WGS) entry which is preliminary data.</text>
</comment>
<proteinExistence type="predicted"/>
<dbReference type="Proteomes" id="UP000824533">
    <property type="component" value="Linkage Group LG11"/>
</dbReference>
<accession>A0ACC1D2Q1</accession>
<name>A0ACC1D2Q1_9NEOP</name>
<organism evidence="1 2">
    <name type="scientific">Dendrolimus kikuchii</name>
    <dbReference type="NCBI Taxonomy" id="765133"/>
    <lineage>
        <taxon>Eukaryota</taxon>
        <taxon>Metazoa</taxon>
        <taxon>Ecdysozoa</taxon>
        <taxon>Arthropoda</taxon>
        <taxon>Hexapoda</taxon>
        <taxon>Insecta</taxon>
        <taxon>Pterygota</taxon>
        <taxon>Neoptera</taxon>
        <taxon>Endopterygota</taxon>
        <taxon>Lepidoptera</taxon>
        <taxon>Glossata</taxon>
        <taxon>Ditrysia</taxon>
        <taxon>Bombycoidea</taxon>
        <taxon>Lasiocampidae</taxon>
        <taxon>Dendrolimus</taxon>
    </lineage>
</organism>